<dbReference type="Gene3D" id="1.20.1250.20">
    <property type="entry name" value="MFS general substrate transporter like domains"/>
    <property type="match status" value="2"/>
</dbReference>
<dbReference type="FunFam" id="1.20.1250.20:FF:000001">
    <property type="entry name" value="Dicarboxylate MFS transporter"/>
    <property type="match status" value="1"/>
</dbReference>
<evidence type="ECO:0000313" key="11">
    <source>
        <dbReference type="EMBL" id="SMF96451.1"/>
    </source>
</evidence>
<dbReference type="PROSITE" id="PS00217">
    <property type="entry name" value="SUGAR_TRANSPORT_2"/>
    <property type="match status" value="1"/>
</dbReference>
<dbReference type="Pfam" id="PF07690">
    <property type="entry name" value="MFS_1"/>
    <property type="match status" value="1"/>
</dbReference>
<feature type="transmembrane region" description="Helical" evidence="9">
    <location>
        <begin position="12"/>
        <end position="33"/>
    </location>
</feature>
<feature type="transmembrane region" description="Helical" evidence="9">
    <location>
        <begin position="392"/>
        <end position="410"/>
    </location>
</feature>
<evidence type="ECO:0000256" key="8">
    <source>
        <dbReference type="ARBA" id="ARBA00023136"/>
    </source>
</evidence>
<dbReference type="PROSITE" id="PS00216">
    <property type="entry name" value="SUGAR_TRANSPORT_1"/>
    <property type="match status" value="1"/>
</dbReference>
<feature type="transmembrane region" description="Helical" evidence="9">
    <location>
        <begin position="151"/>
        <end position="172"/>
    </location>
</feature>
<dbReference type="RefSeq" id="WP_085215336.1">
    <property type="nucleotide sequence ID" value="NZ_FXAM01000001.1"/>
</dbReference>
<dbReference type="InterPro" id="IPR020846">
    <property type="entry name" value="MFS_dom"/>
</dbReference>
<evidence type="ECO:0000259" key="10">
    <source>
        <dbReference type="PROSITE" id="PS50850"/>
    </source>
</evidence>
<keyword evidence="4" id="KW-1003">Cell membrane</keyword>
<evidence type="ECO:0000256" key="4">
    <source>
        <dbReference type="ARBA" id="ARBA00022475"/>
    </source>
</evidence>
<feature type="transmembrane region" description="Helical" evidence="9">
    <location>
        <begin position="323"/>
        <end position="347"/>
    </location>
</feature>
<keyword evidence="3" id="KW-0813">Transport</keyword>
<feature type="transmembrane region" description="Helical" evidence="9">
    <location>
        <begin position="48"/>
        <end position="72"/>
    </location>
</feature>
<evidence type="ECO:0000256" key="5">
    <source>
        <dbReference type="ARBA" id="ARBA00022692"/>
    </source>
</evidence>
<keyword evidence="6" id="KW-0769">Symport</keyword>
<feature type="domain" description="Major facilitator superfamily (MFS) profile" evidence="10">
    <location>
        <begin position="12"/>
        <end position="414"/>
    </location>
</feature>
<evidence type="ECO:0000256" key="9">
    <source>
        <dbReference type="SAM" id="Phobius"/>
    </source>
</evidence>
<dbReference type="InterPro" id="IPR005829">
    <property type="entry name" value="Sugar_transporter_CS"/>
</dbReference>
<comment type="subcellular location">
    <subcellularLocation>
        <location evidence="1">Cell membrane</location>
        <topology evidence="1">Multi-pass membrane protein</topology>
    </subcellularLocation>
</comment>
<dbReference type="PANTHER" id="PTHR43528">
    <property type="entry name" value="ALPHA-KETOGLUTARATE PERMEASE"/>
    <property type="match status" value="1"/>
</dbReference>
<dbReference type="Proteomes" id="UP000192923">
    <property type="component" value="Unassembled WGS sequence"/>
</dbReference>
<dbReference type="SUPFAM" id="SSF103473">
    <property type="entry name" value="MFS general substrate transporter"/>
    <property type="match status" value="1"/>
</dbReference>
<comment type="similarity">
    <text evidence="2">Belongs to the major facilitator superfamily. Metabolite:H+ Symporter (MHS) family (TC 2.A.1.6) family.</text>
</comment>
<name>A0A1Y6D1G5_9GAMM</name>
<evidence type="ECO:0000256" key="3">
    <source>
        <dbReference type="ARBA" id="ARBA00022448"/>
    </source>
</evidence>
<keyword evidence="5 9" id="KW-0812">Transmembrane</keyword>
<feature type="transmembrane region" description="Helical" evidence="9">
    <location>
        <begin position="184"/>
        <end position="203"/>
    </location>
</feature>
<dbReference type="InterPro" id="IPR036259">
    <property type="entry name" value="MFS_trans_sf"/>
</dbReference>
<dbReference type="InterPro" id="IPR051084">
    <property type="entry name" value="H+-coupled_symporters"/>
</dbReference>
<evidence type="ECO:0000313" key="12">
    <source>
        <dbReference type="Proteomes" id="UP000192923"/>
    </source>
</evidence>
<dbReference type="GO" id="GO:0005886">
    <property type="term" value="C:plasma membrane"/>
    <property type="evidence" value="ECO:0007669"/>
    <property type="project" value="UniProtKB-SubCell"/>
</dbReference>
<dbReference type="InterPro" id="IPR011701">
    <property type="entry name" value="MFS"/>
</dbReference>
<accession>A0A1Y6D1G5</accession>
<dbReference type="GO" id="GO:0015293">
    <property type="term" value="F:symporter activity"/>
    <property type="evidence" value="ECO:0007669"/>
    <property type="project" value="UniProtKB-KW"/>
</dbReference>
<feature type="transmembrane region" description="Helical" evidence="9">
    <location>
        <begin position="114"/>
        <end position="139"/>
    </location>
</feature>
<feature type="transmembrane region" description="Helical" evidence="9">
    <location>
        <begin position="297"/>
        <end position="317"/>
    </location>
</feature>
<sequence>MNTTTPTPLAKIILVGLIGNVMEWYDFAVYGYFATVIGKLFFPASDPVVSLIASFGAFAAGFLVRPLGGLVFGRIGDKVGRRRAMILSVIAMAVPTVLMGFLPTYGAVGIAAPLLIIALRIVQGLSVGGEFTSSLIFLVEHAPENRRAFSAVWGSWGASAGILTGSGMGWLMNWLLDDAEIVAWGWRIPFILGGLIALAGYWIRNSLHVDIPVGRSANPVRDIFTQYRLPVLRVALLNIGFGVAFYTVFIYAVSYIKNIDHLSEGVALKLNTWAMLLLLLVLPLAAWLSDRFGRKRILGVASVLLAAGAVPLFQLIHSGDESVIFLGELSFALIVGLISGGIAATNVELIPAPVRCTGLAFAYNASIGIFGGSTPMMAAWLIDYTDNPIAPAYWVAATALVSLLTLIFMIHETRFQPLHT</sequence>
<dbReference type="OrthoDB" id="3690818at2"/>
<gene>
    <name evidence="11" type="ORF">SAMN02949497_3850</name>
</gene>
<keyword evidence="8 9" id="KW-0472">Membrane</keyword>
<organism evidence="11 12">
    <name type="scientific">Methylomagnum ishizawai</name>
    <dbReference type="NCBI Taxonomy" id="1760988"/>
    <lineage>
        <taxon>Bacteria</taxon>
        <taxon>Pseudomonadati</taxon>
        <taxon>Pseudomonadota</taxon>
        <taxon>Gammaproteobacteria</taxon>
        <taxon>Methylococcales</taxon>
        <taxon>Methylococcaceae</taxon>
        <taxon>Methylomagnum</taxon>
    </lineage>
</organism>
<evidence type="ECO:0000256" key="7">
    <source>
        <dbReference type="ARBA" id="ARBA00022989"/>
    </source>
</evidence>
<keyword evidence="12" id="KW-1185">Reference proteome</keyword>
<evidence type="ECO:0000256" key="1">
    <source>
        <dbReference type="ARBA" id="ARBA00004651"/>
    </source>
</evidence>
<feature type="transmembrane region" description="Helical" evidence="9">
    <location>
        <begin position="231"/>
        <end position="253"/>
    </location>
</feature>
<evidence type="ECO:0000256" key="6">
    <source>
        <dbReference type="ARBA" id="ARBA00022847"/>
    </source>
</evidence>
<dbReference type="EMBL" id="FXAM01000001">
    <property type="protein sequence ID" value="SMF96451.1"/>
    <property type="molecule type" value="Genomic_DNA"/>
</dbReference>
<proteinExistence type="inferred from homology"/>
<feature type="transmembrane region" description="Helical" evidence="9">
    <location>
        <begin position="84"/>
        <end position="102"/>
    </location>
</feature>
<keyword evidence="7 9" id="KW-1133">Transmembrane helix</keyword>
<feature type="transmembrane region" description="Helical" evidence="9">
    <location>
        <begin position="273"/>
        <end position="290"/>
    </location>
</feature>
<dbReference type="PANTHER" id="PTHR43528:SF1">
    <property type="entry name" value="ALPHA-KETOGLUTARATE PERMEASE"/>
    <property type="match status" value="1"/>
</dbReference>
<reference evidence="11 12" key="1">
    <citation type="submission" date="2016-12" db="EMBL/GenBank/DDBJ databases">
        <authorList>
            <person name="Song W.-J."/>
            <person name="Kurnit D.M."/>
        </authorList>
    </citation>
    <scope>NUCLEOTIDE SEQUENCE [LARGE SCALE GENOMIC DNA]</scope>
    <source>
        <strain evidence="11 12">175</strain>
    </source>
</reference>
<dbReference type="PROSITE" id="PS50850">
    <property type="entry name" value="MFS"/>
    <property type="match status" value="1"/>
</dbReference>
<evidence type="ECO:0000256" key="2">
    <source>
        <dbReference type="ARBA" id="ARBA00008240"/>
    </source>
</evidence>
<dbReference type="AlphaFoldDB" id="A0A1Y6D1G5"/>
<protein>
    <submittedName>
        <fullName evidence="11">MFS transporter, MHS family, proline/betaine transporter</fullName>
    </submittedName>
</protein>
<dbReference type="STRING" id="1760988.SAMN02949497_3850"/>
<feature type="transmembrane region" description="Helical" evidence="9">
    <location>
        <begin position="359"/>
        <end position="380"/>
    </location>
</feature>